<name>A0A178Z4H5_9EURO</name>
<dbReference type="PROSITE" id="PS50005">
    <property type="entry name" value="TPR"/>
    <property type="match status" value="1"/>
</dbReference>
<dbReference type="GO" id="GO:0005737">
    <property type="term" value="C:cytoplasm"/>
    <property type="evidence" value="ECO:0007669"/>
    <property type="project" value="UniProtKB-SubCell"/>
</dbReference>
<organism evidence="10 11">
    <name type="scientific">Fonsecaea erecta</name>
    <dbReference type="NCBI Taxonomy" id="1367422"/>
    <lineage>
        <taxon>Eukaryota</taxon>
        <taxon>Fungi</taxon>
        <taxon>Dikarya</taxon>
        <taxon>Ascomycota</taxon>
        <taxon>Pezizomycotina</taxon>
        <taxon>Eurotiomycetes</taxon>
        <taxon>Chaetothyriomycetidae</taxon>
        <taxon>Chaetothyriales</taxon>
        <taxon>Herpotrichiellaceae</taxon>
        <taxon>Fonsecaea</taxon>
    </lineage>
</organism>
<dbReference type="InterPro" id="IPR034892">
    <property type="entry name" value="PB1_NoxR"/>
</dbReference>
<dbReference type="SUPFAM" id="SSF54277">
    <property type="entry name" value="CAD &amp; PB1 domains"/>
    <property type="match status" value="1"/>
</dbReference>
<reference evidence="10 11" key="1">
    <citation type="submission" date="2016-04" db="EMBL/GenBank/DDBJ databases">
        <title>Draft genome of Fonsecaea erecta CBS 125763.</title>
        <authorList>
            <person name="Weiss V.A."/>
            <person name="Vicente V.A."/>
            <person name="Raittz R.T."/>
            <person name="Moreno L.F."/>
            <person name="De Souza E.M."/>
            <person name="Pedrosa F.O."/>
            <person name="Steffens M.B."/>
            <person name="Faoro H."/>
            <person name="Tadra-Sfeir M.Z."/>
            <person name="Najafzadeh M.J."/>
            <person name="Felipe M.S."/>
            <person name="Teixeira M."/>
            <person name="Sun J."/>
            <person name="Xi L."/>
            <person name="Gomes R."/>
            <person name="De Azevedo C.M."/>
            <person name="Salgado C.G."/>
            <person name="Da Silva M.B."/>
            <person name="Nascimento M.F."/>
            <person name="Queiroz-Telles F."/>
            <person name="Attili D.S."/>
            <person name="Gorbushina A."/>
        </authorList>
    </citation>
    <scope>NUCLEOTIDE SEQUENCE [LARGE SCALE GENOMIC DNA]</scope>
    <source>
        <strain evidence="10 11">CBS 125763</strain>
    </source>
</reference>
<dbReference type="Pfam" id="PF00564">
    <property type="entry name" value="PB1"/>
    <property type="match status" value="1"/>
</dbReference>
<sequence length="560" mass="63931">MSLKQEIETWVEALGHYDNQEFEEALRIFDAIADTSKILFNCGVIHATIGEHERAVECYQRAIKLDQYLAVAYFQQGVSNFLVGDFEEALANFNDTLLYLRGNTYIDYEQLGLKFKLYSCEVLFNRGLCYMYLQQEQAGLQDFSFAQKEKMTPDHDVIDDAIKDMAQGYVVFSIPVGCVYRPNEAKVKNLKAKDYLGKARLIATSNSENTGTGFQGVERKQAVAAEMSGKDDRPPENISYAATNLVQRNLSSRVVRDQSAPPVMNRNVFPPTPPPENEKPRLSGGGGTSTLPLRTTSMRQPRNAYSSRPEMDAPRPGMMSRAATFDVSANQPPGMGRMMPPQRENSWPEEPSMMERPPQMERSRYGTQRTASEPRGPSSRQQMLGRSASQRAPAPLFRETTQSRYDDPTDTVEDVYRMYSSPRRRQRRQDQDLYLNEEDEYIDEEEMSAEDMSGFEPVRRAVSRSGRGSKRPEMRKIRVKCHFNDDTRYLMIGAVVDFGDLESKIREKFGIKDQLKIKMQDDGDMITMGDQDDLEMLLSSVRSQARKERNEMGKMEVWIS</sequence>
<dbReference type="EMBL" id="LVYI01000013">
    <property type="protein sequence ID" value="OAP54650.1"/>
    <property type="molecule type" value="Genomic_DNA"/>
</dbReference>
<dbReference type="PANTHER" id="PTHR15175:SF0">
    <property type="entry name" value="SH3 DOMAIN-CONTAINING PROTEIN C23A1.17"/>
    <property type="match status" value="1"/>
</dbReference>
<evidence type="ECO:0000256" key="5">
    <source>
        <dbReference type="ARBA" id="ARBA00022737"/>
    </source>
</evidence>
<evidence type="ECO:0000256" key="1">
    <source>
        <dbReference type="ARBA" id="ARBA00004496"/>
    </source>
</evidence>
<dbReference type="STRING" id="1367422.A0A178Z4H5"/>
<dbReference type="InterPro" id="IPR019734">
    <property type="entry name" value="TPR_rpt"/>
</dbReference>
<dbReference type="SMART" id="SM00666">
    <property type="entry name" value="PB1"/>
    <property type="match status" value="1"/>
</dbReference>
<evidence type="ECO:0000256" key="3">
    <source>
        <dbReference type="ARBA" id="ARBA00022443"/>
    </source>
</evidence>
<dbReference type="PANTHER" id="PTHR15175">
    <property type="entry name" value="NEUTROPHIL CYTOSOLIC FACTOR 2, NEUTROPHIL NADPH OXIDASE FACTOR 2"/>
    <property type="match status" value="1"/>
</dbReference>
<gene>
    <name evidence="10" type="ORF">AYL99_11098</name>
</gene>
<comment type="caution">
    <text evidence="10">The sequence shown here is derived from an EMBL/GenBank/DDBJ whole genome shotgun (WGS) entry which is preliminary data.</text>
</comment>
<evidence type="ECO:0000313" key="10">
    <source>
        <dbReference type="EMBL" id="OAP54650.1"/>
    </source>
</evidence>
<dbReference type="PROSITE" id="PS51745">
    <property type="entry name" value="PB1"/>
    <property type="match status" value="1"/>
</dbReference>
<evidence type="ECO:0000259" key="9">
    <source>
        <dbReference type="PROSITE" id="PS51745"/>
    </source>
</evidence>
<dbReference type="InterPro" id="IPR051864">
    <property type="entry name" value="NCF2_NOXA1"/>
</dbReference>
<feature type="compositionally biased region" description="Low complexity" evidence="8">
    <location>
        <begin position="331"/>
        <end position="343"/>
    </location>
</feature>
<dbReference type="InterPro" id="IPR000270">
    <property type="entry name" value="PB1_dom"/>
</dbReference>
<evidence type="ECO:0000256" key="6">
    <source>
        <dbReference type="ARBA" id="ARBA00022803"/>
    </source>
</evidence>
<dbReference type="CDD" id="cd06408">
    <property type="entry name" value="PB1_NoxR"/>
    <property type="match status" value="1"/>
</dbReference>
<keyword evidence="11" id="KW-1185">Reference proteome</keyword>
<dbReference type="OrthoDB" id="9450131at2759"/>
<feature type="region of interest" description="Disordered" evidence="8">
    <location>
        <begin position="262"/>
        <end position="409"/>
    </location>
</feature>
<accession>A0A178Z4H5</accession>
<evidence type="ECO:0000256" key="2">
    <source>
        <dbReference type="ARBA" id="ARBA00008051"/>
    </source>
</evidence>
<dbReference type="Gene3D" id="1.25.40.10">
    <property type="entry name" value="Tetratricopeptide repeat domain"/>
    <property type="match status" value="1"/>
</dbReference>
<dbReference type="FunFam" id="1.25.40.10:FF:000017">
    <property type="entry name" value="NADPH oxidase regulator NoxR"/>
    <property type="match status" value="1"/>
</dbReference>
<proteinExistence type="inferred from homology"/>
<dbReference type="InterPro" id="IPR053793">
    <property type="entry name" value="PB1-like"/>
</dbReference>
<protein>
    <recommendedName>
        <fullName evidence="9">PB1 domain-containing protein</fullName>
    </recommendedName>
</protein>
<dbReference type="AlphaFoldDB" id="A0A178Z4H5"/>
<dbReference type="Proteomes" id="UP000078343">
    <property type="component" value="Unassembled WGS sequence"/>
</dbReference>
<comment type="subcellular location">
    <subcellularLocation>
        <location evidence="1">Cytoplasm</location>
    </subcellularLocation>
</comment>
<keyword evidence="6 7" id="KW-0802">TPR repeat</keyword>
<evidence type="ECO:0000256" key="7">
    <source>
        <dbReference type="PROSITE-ProRule" id="PRU00339"/>
    </source>
</evidence>
<keyword evidence="4" id="KW-0963">Cytoplasm</keyword>
<feature type="domain" description="PB1" evidence="9">
    <location>
        <begin position="476"/>
        <end position="557"/>
    </location>
</feature>
<feature type="repeat" description="TPR" evidence="7">
    <location>
        <begin position="36"/>
        <end position="69"/>
    </location>
</feature>
<keyword evidence="3" id="KW-0728">SH3 domain</keyword>
<dbReference type="SUPFAM" id="SSF48452">
    <property type="entry name" value="TPR-like"/>
    <property type="match status" value="1"/>
</dbReference>
<dbReference type="RefSeq" id="XP_018688017.1">
    <property type="nucleotide sequence ID" value="XM_018842604.1"/>
</dbReference>
<dbReference type="InterPro" id="IPR011990">
    <property type="entry name" value="TPR-like_helical_dom_sf"/>
</dbReference>
<evidence type="ECO:0000313" key="11">
    <source>
        <dbReference type="Proteomes" id="UP000078343"/>
    </source>
</evidence>
<dbReference type="GeneID" id="30015266"/>
<comment type="similarity">
    <text evidence="2">Belongs to the NCF2/NOXA1 family.</text>
</comment>
<dbReference type="Gene3D" id="3.10.20.90">
    <property type="entry name" value="Phosphatidylinositol 3-kinase Catalytic Subunit, Chain A, domain 1"/>
    <property type="match status" value="1"/>
</dbReference>
<keyword evidence="5" id="KW-0677">Repeat</keyword>
<evidence type="ECO:0000256" key="8">
    <source>
        <dbReference type="SAM" id="MobiDB-lite"/>
    </source>
</evidence>
<evidence type="ECO:0000256" key="4">
    <source>
        <dbReference type="ARBA" id="ARBA00022490"/>
    </source>
</evidence>
<dbReference type="SMART" id="SM00028">
    <property type="entry name" value="TPR"/>
    <property type="match status" value="3"/>
</dbReference>
<feature type="compositionally biased region" description="Polar residues" evidence="8">
    <location>
        <begin position="378"/>
        <end position="390"/>
    </location>
</feature>
<dbReference type="Pfam" id="PF13181">
    <property type="entry name" value="TPR_8"/>
    <property type="match status" value="1"/>
</dbReference>